<reference evidence="2 3" key="1">
    <citation type="journal article" date="2018" name="Sci. Rep.">
        <title>Comparative genomics provides insights into the lifestyle and reveals functional heterogeneity of dark septate endophytic fungi.</title>
        <authorList>
            <person name="Knapp D.G."/>
            <person name="Nemeth J.B."/>
            <person name="Barry K."/>
            <person name="Hainaut M."/>
            <person name="Henrissat B."/>
            <person name="Johnson J."/>
            <person name="Kuo A."/>
            <person name="Lim J.H.P."/>
            <person name="Lipzen A."/>
            <person name="Nolan M."/>
            <person name="Ohm R.A."/>
            <person name="Tamas L."/>
            <person name="Grigoriev I.V."/>
            <person name="Spatafora J.W."/>
            <person name="Nagy L.G."/>
            <person name="Kovacs G.M."/>
        </authorList>
    </citation>
    <scope>NUCLEOTIDE SEQUENCE [LARGE SCALE GENOMIC DNA]</scope>
    <source>
        <strain evidence="2 3">DSE2036</strain>
    </source>
</reference>
<dbReference type="AlphaFoldDB" id="A0A2V1E546"/>
<evidence type="ECO:0000256" key="1">
    <source>
        <dbReference type="SAM" id="MobiDB-lite"/>
    </source>
</evidence>
<protein>
    <submittedName>
        <fullName evidence="2">Uncharacterized protein</fullName>
    </submittedName>
</protein>
<evidence type="ECO:0000313" key="3">
    <source>
        <dbReference type="Proteomes" id="UP000244855"/>
    </source>
</evidence>
<organism evidence="2 3">
    <name type="scientific">Periconia macrospinosa</name>
    <dbReference type="NCBI Taxonomy" id="97972"/>
    <lineage>
        <taxon>Eukaryota</taxon>
        <taxon>Fungi</taxon>
        <taxon>Dikarya</taxon>
        <taxon>Ascomycota</taxon>
        <taxon>Pezizomycotina</taxon>
        <taxon>Dothideomycetes</taxon>
        <taxon>Pleosporomycetidae</taxon>
        <taxon>Pleosporales</taxon>
        <taxon>Massarineae</taxon>
        <taxon>Periconiaceae</taxon>
        <taxon>Periconia</taxon>
    </lineage>
</organism>
<feature type="compositionally biased region" description="Basic residues" evidence="1">
    <location>
        <begin position="146"/>
        <end position="156"/>
    </location>
</feature>
<keyword evidence="3" id="KW-1185">Reference proteome</keyword>
<dbReference type="EMBL" id="KZ805312">
    <property type="protein sequence ID" value="PVI05677.1"/>
    <property type="molecule type" value="Genomic_DNA"/>
</dbReference>
<accession>A0A2V1E546</accession>
<evidence type="ECO:0000313" key="2">
    <source>
        <dbReference type="EMBL" id="PVI05677.1"/>
    </source>
</evidence>
<feature type="compositionally biased region" description="Low complexity" evidence="1">
    <location>
        <begin position="134"/>
        <end position="145"/>
    </location>
</feature>
<feature type="compositionally biased region" description="Polar residues" evidence="1">
    <location>
        <begin position="113"/>
        <end position="124"/>
    </location>
</feature>
<dbReference type="Proteomes" id="UP000244855">
    <property type="component" value="Unassembled WGS sequence"/>
</dbReference>
<name>A0A2V1E546_9PLEO</name>
<feature type="region of interest" description="Disordered" evidence="1">
    <location>
        <begin position="113"/>
        <end position="156"/>
    </location>
</feature>
<gene>
    <name evidence="2" type="ORF">DM02DRAFT_69481</name>
</gene>
<sequence>MDACAFLCVSANPYLSLSLSLIFFCSKKRIILRKRYVLISRSFVSSPSLSSPFFEMNHLGFPESIFKTPNAYIPFAQLNAVLQVLHFRGACFLPLFLPSICSDQYNNRRYKNQHQISTQKSHSLTCPLPSRRFSTTARPRPSRQTSPRRRPPVCAR</sequence>
<proteinExistence type="predicted"/>